<dbReference type="HOGENOM" id="CLU_028180_0_0_10"/>
<evidence type="ECO:0008006" key="3">
    <source>
        <dbReference type="Google" id="ProtNLM"/>
    </source>
</evidence>
<name>E0NVV9_9BACT</name>
<reference evidence="1" key="1">
    <citation type="submission" date="2010-07" db="EMBL/GenBank/DDBJ databases">
        <authorList>
            <person name="Muzny D."/>
            <person name="Qin X."/>
            <person name="Deng J."/>
            <person name="Jiang H."/>
            <person name="Liu Y."/>
            <person name="Qu J."/>
            <person name="Song X.-Z."/>
            <person name="Zhang L."/>
            <person name="Thornton R."/>
            <person name="Coyle M."/>
            <person name="Francisco L."/>
            <person name="Jackson L."/>
            <person name="Javaid M."/>
            <person name="Korchina V."/>
            <person name="Kovar C."/>
            <person name="Mata R."/>
            <person name="Mathew T."/>
            <person name="Ngo R."/>
            <person name="Nguyen L."/>
            <person name="Nguyen N."/>
            <person name="Okwuonu G."/>
            <person name="Ongeri F."/>
            <person name="Pham C."/>
            <person name="Simmons D."/>
            <person name="Wilczek-Boney K."/>
            <person name="Hale W."/>
            <person name="Jakkamsetti A."/>
            <person name="Pham P."/>
            <person name="Ruth R."/>
            <person name="San Lucas F."/>
            <person name="Warren J."/>
            <person name="Zhang J."/>
            <person name="Zhao Z."/>
            <person name="Zhou C."/>
            <person name="Zhu D."/>
            <person name="Lee S."/>
            <person name="Bess C."/>
            <person name="Blankenburg K."/>
            <person name="Forbes L."/>
            <person name="Fu Q."/>
            <person name="Gubbala S."/>
            <person name="Hirani K."/>
            <person name="Jayaseelan J.C."/>
            <person name="Lara F."/>
            <person name="Munidasa M."/>
            <person name="Palculict T."/>
            <person name="Patil S."/>
            <person name="Pu L.-L."/>
            <person name="Saada N."/>
            <person name="Tang L."/>
            <person name="Weissenberger G."/>
            <person name="Zhu Y."/>
            <person name="Hemphill L."/>
            <person name="Shang Y."/>
            <person name="Youmans B."/>
            <person name="Ayvaz T."/>
            <person name="Ross M."/>
            <person name="Santibanez J."/>
            <person name="Aqrawi P."/>
            <person name="Gross S."/>
            <person name="Joshi V."/>
            <person name="Fowler G."/>
            <person name="Nazareth L."/>
            <person name="Reid J."/>
            <person name="Worley K."/>
            <person name="Petrosino J."/>
            <person name="Highlander S."/>
            <person name="Gibbs R."/>
        </authorList>
    </citation>
    <scope>NUCLEOTIDE SEQUENCE [LARGE SCALE GENOMIC DNA]</scope>
    <source>
        <strain evidence="1">DSM 16973</strain>
    </source>
</reference>
<dbReference type="EMBL" id="AEEI01000068">
    <property type="protein sequence ID" value="EFM00761.1"/>
    <property type="molecule type" value="Genomic_DNA"/>
</dbReference>
<accession>E0NVV9</accession>
<gene>
    <name evidence="1" type="ORF">HMPREF0658_2314</name>
</gene>
<comment type="caution">
    <text evidence="1">The sequence shown here is derived from an EMBL/GenBank/DDBJ whole genome shotgun (WGS) entry which is preliminary data.</text>
</comment>
<protein>
    <recommendedName>
        <fullName evidence="3">Lipoprotein</fullName>
    </recommendedName>
</protein>
<keyword evidence="2" id="KW-1185">Reference proteome</keyword>
<evidence type="ECO:0000313" key="1">
    <source>
        <dbReference type="EMBL" id="EFM00761.1"/>
    </source>
</evidence>
<dbReference type="PROSITE" id="PS51257">
    <property type="entry name" value="PROKAR_LIPOPROTEIN"/>
    <property type="match status" value="1"/>
</dbReference>
<dbReference type="Proteomes" id="UP000004394">
    <property type="component" value="Unassembled WGS sequence"/>
</dbReference>
<dbReference type="BioCyc" id="PMAR862515-HMP:GMOO-2353-MONOMER"/>
<dbReference type="STRING" id="862515.HMPREF0658_2314"/>
<dbReference type="AlphaFoldDB" id="E0NVV9"/>
<sequence>MKKSMKLNYRQNMTQQKQFFKAAAWLVGIILLTACTHDGELDNDDNQTHERLQFNLSFAQFNADKEAVNGSKAKVRAVSAPKTVDLGNGLELEVTAECDEPEPPTRVTPLYDGHYTILAIDNAGNRVGKIKGTVTSGNFTRDEDEKLDLLDGQQYTFICFNSAVTDDGTNLKFNDLDLHPAEQDMPLIGRVTWTVHPGHNFIPFEMKRQVGRVRFKLTTYTADAQNAKINLTTAHYHHRKTMYNPGTKTYAGEVGAGSGYAPINENPVYGASGVAYDAIVKAHEQTTPYYYFLGNDVVGLAGAGFIFGDSYLQFTSGTAYGKALPTTKYHIGTIFNASSDNFTANSSYTFTIKVKSKDRLLLYQDGTVGYYGDRTTARMPIGIVTKEKTESEEGTAVALKNAGTGPVKAAETYFLLPFKDRQHANPYRDELSGYIYTYTYDNYDENFVWSEEYKKDYAYRLVHKNYPGVPFLTNYATAAAYSDQVPSTVPANIRWFLPSGLEWSQLFRMIASFPKEIIESDNLVSTRPWTGFSDLQNLFTPFGGNFPKGTYHMADCSSYTFQYIIEFDPDNNSITTYDGNYYLNTSIGYVRPFTHF</sequence>
<organism evidence="1 2">
    <name type="scientific">Hoylesella marshii DSM 16973 = JCM 13450</name>
    <dbReference type="NCBI Taxonomy" id="862515"/>
    <lineage>
        <taxon>Bacteria</taxon>
        <taxon>Pseudomonadati</taxon>
        <taxon>Bacteroidota</taxon>
        <taxon>Bacteroidia</taxon>
        <taxon>Bacteroidales</taxon>
        <taxon>Prevotellaceae</taxon>
        <taxon>Hoylesella</taxon>
    </lineage>
</organism>
<evidence type="ECO:0000313" key="2">
    <source>
        <dbReference type="Proteomes" id="UP000004394"/>
    </source>
</evidence>
<proteinExistence type="predicted"/>